<dbReference type="Gene3D" id="2.30.29.30">
    <property type="entry name" value="Pleckstrin-homology domain (PH domain)/Phosphotyrosine-binding domain (PTB)"/>
    <property type="match status" value="1"/>
</dbReference>
<dbReference type="InterPro" id="IPR001849">
    <property type="entry name" value="PH_domain"/>
</dbReference>
<reference evidence="2" key="1">
    <citation type="submission" date="2017-02" db="UniProtKB">
        <authorList>
            <consortium name="WormBaseParasite"/>
        </authorList>
    </citation>
    <scope>IDENTIFICATION</scope>
</reference>
<accession>A0A0R3QAB6</accession>
<evidence type="ECO:0000313" key="2">
    <source>
        <dbReference type="WBParaSite" id="BTMF_0000328501-mRNA-1"/>
    </source>
</evidence>
<name>A0A0R3QAB6_9BILA</name>
<dbReference type="AlphaFoldDB" id="A0A0R3QAB6"/>
<evidence type="ECO:0000259" key="1">
    <source>
        <dbReference type="PROSITE" id="PS50003"/>
    </source>
</evidence>
<feature type="domain" description="PH" evidence="1">
    <location>
        <begin position="81"/>
        <end position="186"/>
    </location>
</feature>
<dbReference type="PROSITE" id="PS50003">
    <property type="entry name" value="PH_DOMAIN"/>
    <property type="match status" value="1"/>
</dbReference>
<dbReference type="InterPro" id="IPR011993">
    <property type="entry name" value="PH-like_dom_sf"/>
</dbReference>
<dbReference type="SUPFAM" id="SSF50729">
    <property type="entry name" value="PH domain-like"/>
    <property type="match status" value="1"/>
</dbReference>
<dbReference type="SMART" id="SM00233">
    <property type="entry name" value="PH"/>
    <property type="match status" value="1"/>
</dbReference>
<proteinExistence type="predicted"/>
<organism evidence="2">
    <name type="scientific">Brugia timori</name>
    <dbReference type="NCBI Taxonomy" id="42155"/>
    <lineage>
        <taxon>Eukaryota</taxon>
        <taxon>Metazoa</taxon>
        <taxon>Ecdysozoa</taxon>
        <taxon>Nematoda</taxon>
        <taxon>Chromadorea</taxon>
        <taxon>Rhabditida</taxon>
        <taxon>Spirurina</taxon>
        <taxon>Spiruromorpha</taxon>
        <taxon>Filarioidea</taxon>
        <taxon>Onchocercidae</taxon>
        <taxon>Brugia</taxon>
    </lineage>
</organism>
<sequence length="208" mass="23599">LDYEKFLGENSSIIENLSQRELLLFPRDDFTEISVSPLERTVMPSLSVREVTDAKWLLTQEALAFYTAPHRVELEGRCSLDIIREGFLFLVPETSLLDNFKSMKKRYCVLRKDEDGKVLLEMRKSQFAALTHPPMIVQQAALSTSKKGRNVLEVSGSGAERRSWVLAADSDSDLPRWLIEIDRALAGDCKGYLFSYNEGSPDMNMEVS</sequence>
<dbReference type="InterPro" id="IPR021816">
    <property type="entry name" value="DOCK_C/D_N"/>
</dbReference>
<protein>
    <submittedName>
        <fullName evidence="2">PH domain-containing protein</fullName>
    </submittedName>
</protein>
<dbReference type="STRING" id="42155.A0A0R3QAB6"/>
<dbReference type="Pfam" id="PF11878">
    <property type="entry name" value="DOCK_C-D_N"/>
    <property type="match status" value="1"/>
</dbReference>
<dbReference type="WBParaSite" id="BTMF_0000328501-mRNA-1">
    <property type="protein sequence ID" value="BTMF_0000328501-mRNA-1"/>
    <property type="gene ID" value="BTMF_0000328501"/>
</dbReference>